<evidence type="ECO:0000313" key="1">
    <source>
        <dbReference type="EMBL" id="GIY55569.1"/>
    </source>
</evidence>
<gene>
    <name evidence="1" type="ORF">CEXT_505351</name>
</gene>
<name>A0AAV4UCR8_CAEEX</name>
<organism evidence="1 2">
    <name type="scientific">Caerostris extrusa</name>
    <name type="common">Bark spider</name>
    <name type="synonym">Caerostris bankana</name>
    <dbReference type="NCBI Taxonomy" id="172846"/>
    <lineage>
        <taxon>Eukaryota</taxon>
        <taxon>Metazoa</taxon>
        <taxon>Ecdysozoa</taxon>
        <taxon>Arthropoda</taxon>
        <taxon>Chelicerata</taxon>
        <taxon>Arachnida</taxon>
        <taxon>Araneae</taxon>
        <taxon>Araneomorphae</taxon>
        <taxon>Entelegynae</taxon>
        <taxon>Araneoidea</taxon>
        <taxon>Araneidae</taxon>
        <taxon>Caerostris</taxon>
    </lineage>
</organism>
<proteinExistence type="predicted"/>
<reference evidence="1 2" key="1">
    <citation type="submission" date="2021-06" db="EMBL/GenBank/DDBJ databases">
        <title>Caerostris extrusa draft genome.</title>
        <authorList>
            <person name="Kono N."/>
            <person name="Arakawa K."/>
        </authorList>
    </citation>
    <scope>NUCLEOTIDE SEQUENCE [LARGE SCALE GENOMIC DNA]</scope>
</reference>
<dbReference type="EMBL" id="BPLR01012652">
    <property type="protein sequence ID" value="GIY55569.1"/>
    <property type="molecule type" value="Genomic_DNA"/>
</dbReference>
<evidence type="ECO:0000313" key="2">
    <source>
        <dbReference type="Proteomes" id="UP001054945"/>
    </source>
</evidence>
<comment type="caution">
    <text evidence="1">The sequence shown here is derived from an EMBL/GenBank/DDBJ whole genome shotgun (WGS) entry which is preliminary data.</text>
</comment>
<dbReference type="Proteomes" id="UP001054945">
    <property type="component" value="Unassembled WGS sequence"/>
</dbReference>
<protein>
    <submittedName>
        <fullName evidence="1">Uncharacterized protein</fullName>
    </submittedName>
</protein>
<sequence length="94" mass="10695">MENRKVNCALGAGSRKVETSTANTQSFVYGYYGHLGEIKKSKSDDISLMFYHQKNCYVSQLYVQQPALLSCIESVFLRSEEHTLSIAFIKCYIL</sequence>
<accession>A0AAV4UCR8</accession>
<dbReference type="AlphaFoldDB" id="A0AAV4UCR8"/>
<keyword evidence="2" id="KW-1185">Reference proteome</keyword>